<dbReference type="Proteomes" id="UP001500582">
    <property type="component" value="Unassembled WGS sequence"/>
</dbReference>
<evidence type="ECO:0000313" key="2">
    <source>
        <dbReference type="EMBL" id="GAA4332284.1"/>
    </source>
</evidence>
<dbReference type="Gene3D" id="1.20.120.1490">
    <property type="match status" value="1"/>
</dbReference>
<comment type="caution">
    <text evidence="2">The sequence shown here is derived from an EMBL/GenBank/DDBJ whole genome shotgun (WGS) entry which is preliminary data.</text>
</comment>
<evidence type="ECO:0000313" key="3">
    <source>
        <dbReference type="Proteomes" id="UP001500582"/>
    </source>
</evidence>
<keyword evidence="1" id="KW-0732">Signal</keyword>
<evidence type="ECO:0000256" key="1">
    <source>
        <dbReference type="SAM" id="SignalP"/>
    </source>
</evidence>
<accession>A0ABP8GZT9</accession>
<protein>
    <recommendedName>
        <fullName evidence="4">DUF4142 domain-containing protein</fullName>
    </recommendedName>
</protein>
<keyword evidence="3" id="KW-1185">Reference proteome</keyword>
<reference evidence="3" key="1">
    <citation type="journal article" date="2019" name="Int. J. Syst. Evol. Microbiol.">
        <title>The Global Catalogue of Microorganisms (GCM) 10K type strain sequencing project: providing services to taxonomists for standard genome sequencing and annotation.</title>
        <authorList>
            <consortium name="The Broad Institute Genomics Platform"/>
            <consortium name="The Broad Institute Genome Sequencing Center for Infectious Disease"/>
            <person name="Wu L."/>
            <person name="Ma J."/>
        </authorList>
    </citation>
    <scope>NUCLEOTIDE SEQUENCE [LARGE SCALE GENOMIC DNA]</scope>
    <source>
        <strain evidence="3">JCM 17705</strain>
    </source>
</reference>
<feature type="signal peptide" evidence="1">
    <location>
        <begin position="1"/>
        <end position="19"/>
    </location>
</feature>
<sequence length="167" mass="18861">MLKPLFSFMLMAVASAGYAQTIVDSSATRSPVKTLNLKLYDALLKGEDVYDMALAGELNHYPSPGKILDYKKELDLSPQQVTKLTTINTELIRKKKEMGSFIIKNERVIDSLFRTKKANDGNIIFFTNRYGIYHGELRNAILQACVKVQSLLTPKQISKFERLLNGK</sequence>
<feature type="chain" id="PRO_5047240998" description="DUF4142 domain-containing protein" evidence="1">
    <location>
        <begin position="20"/>
        <end position="167"/>
    </location>
</feature>
<dbReference type="RefSeq" id="WP_345212796.1">
    <property type="nucleotide sequence ID" value="NZ_BAABFT010000012.1"/>
</dbReference>
<dbReference type="EMBL" id="BAABFT010000012">
    <property type="protein sequence ID" value="GAA4332284.1"/>
    <property type="molecule type" value="Genomic_DNA"/>
</dbReference>
<name>A0ABP8GZT9_9SPHI</name>
<proteinExistence type="predicted"/>
<organism evidence="2 3">
    <name type="scientific">Mucilaginibacter gynuensis</name>
    <dbReference type="NCBI Taxonomy" id="1302236"/>
    <lineage>
        <taxon>Bacteria</taxon>
        <taxon>Pseudomonadati</taxon>
        <taxon>Bacteroidota</taxon>
        <taxon>Sphingobacteriia</taxon>
        <taxon>Sphingobacteriales</taxon>
        <taxon>Sphingobacteriaceae</taxon>
        <taxon>Mucilaginibacter</taxon>
    </lineage>
</organism>
<gene>
    <name evidence="2" type="ORF">GCM10023149_38470</name>
</gene>
<evidence type="ECO:0008006" key="4">
    <source>
        <dbReference type="Google" id="ProtNLM"/>
    </source>
</evidence>